<proteinExistence type="predicted"/>
<keyword evidence="3" id="KW-1185">Reference proteome</keyword>
<protein>
    <submittedName>
        <fullName evidence="2">Uncharacterized protein</fullName>
    </submittedName>
</protein>
<name>A0AAD7CWJ4_MYCRO</name>
<comment type="caution">
    <text evidence="2">The sequence shown here is derived from an EMBL/GenBank/DDBJ whole genome shotgun (WGS) entry which is preliminary data.</text>
</comment>
<evidence type="ECO:0000256" key="1">
    <source>
        <dbReference type="SAM" id="MobiDB-lite"/>
    </source>
</evidence>
<dbReference type="EMBL" id="JARKIE010000214">
    <property type="protein sequence ID" value="KAJ7665672.1"/>
    <property type="molecule type" value="Genomic_DNA"/>
</dbReference>
<evidence type="ECO:0000313" key="3">
    <source>
        <dbReference type="Proteomes" id="UP001221757"/>
    </source>
</evidence>
<evidence type="ECO:0000313" key="2">
    <source>
        <dbReference type="EMBL" id="KAJ7665672.1"/>
    </source>
</evidence>
<dbReference type="Proteomes" id="UP001221757">
    <property type="component" value="Unassembled WGS sequence"/>
</dbReference>
<dbReference type="AlphaFoldDB" id="A0AAD7CWJ4"/>
<gene>
    <name evidence="2" type="ORF">B0H17DRAFT_1143341</name>
</gene>
<reference evidence="2" key="1">
    <citation type="submission" date="2023-03" db="EMBL/GenBank/DDBJ databases">
        <title>Massive genome expansion in bonnet fungi (Mycena s.s.) driven by repeated elements and novel gene families across ecological guilds.</title>
        <authorList>
            <consortium name="Lawrence Berkeley National Laboratory"/>
            <person name="Harder C.B."/>
            <person name="Miyauchi S."/>
            <person name="Viragh M."/>
            <person name="Kuo A."/>
            <person name="Thoen E."/>
            <person name="Andreopoulos B."/>
            <person name="Lu D."/>
            <person name="Skrede I."/>
            <person name="Drula E."/>
            <person name="Henrissat B."/>
            <person name="Morin E."/>
            <person name="Kohler A."/>
            <person name="Barry K."/>
            <person name="LaButti K."/>
            <person name="Morin E."/>
            <person name="Salamov A."/>
            <person name="Lipzen A."/>
            <person name="Mereny Z."/>
            <person name="Hegedus B."/>
            <person name="Baldrian P."/>
            <person name="Stursova M."/>
            <person name="Weitz H."/>
            <person name="Taylor A."/>
            <person name="Grigoriev I.V."/>
            <person name="Nagy L.G."/>
            <person name="Martin F."/>
            <person name="Kauserud H."/>
        </authorList>
    </citation>
    <scope>NUCLEOTIDE SEQUENCE</scope>
    <source>
        <strain evidence="2">CBHHK067</strain>
    </source>
</reference>
<accession>A0AAD7CWJ4</accession>
<sequence>MVAPSASKQWLCMVPTPVAPVIIFGRGSGVRDFSRKIIVYLVWIIGREGRAVHRGSTAEKIEGIFQSRPAVKSSNAVNMGRAVFPRRHLERANPWKDRRRKGVGGGQWPKHQNEKDDDEESGAHLDAPLCLRRAGCRVEASESNQRAVHQMMRALRITCIYH</sequence>
<feature type="region of interest" description="Disordered" evidence="1">
    <location>
        <begin position="94"/>
        <end position="123"/>
    </location>
</feature>
<organism evidence="2 3">
    <name type="scientific">Mycena rosella</name>
    <name type="common">Pink bonnet</name>
    <name type="synonym">Agaricus rosellus</name>
    <dbReference type="NCBI Taxonomy" id="1033263"/>
    <lineage>
        <taxon>Eukaryota</taxon>
        <taxon>Fungi</taxon>
        <taxon>Dikarya</taxon>
        <taxon>Basidiomycota</taxon>
        <taxon>Agaricomycotina</taxon>
        <taxon>Agaricomycetes</taxon>
        <taxon>Agaricomycetidae</taxon>
        <taxon>Agaricales</taxon>
        <taxon>Marasmiineae</taxon>
        <taxon>Mycenaceae</taxon>
        <taxon>Mycena</taxon>
    </lineage>
</organism>